<dbReference type="EMBL" id="JABFTP020000042">
    <property type="protein sequence ID" value="KAL3271907.1"/>
    <property type="molecule type" value="Genomic_DNA"/>
</dbReference>
<dbReference type="AlphaFoldDB" id="A0ABD2N017"/>
<protein>
    <submittedName>
        <fullName evidence="1">Uncharacterized protein</fullName>
    </submittedName>
</protein>
<organism evidence="1 2">
    <name type="scientific">Cryptolaemus montrouzieri</name>
    <dbReference type="NCBI Taxonomy" id="559131"/>
    <lineage>
        <taxon>Eukaryota</taxon>
        <taxon>Metazoa</taxon>
        <taxon>Ecdysozoa</taxon>
        <taxon>Arthropoda</taxon>
        <taxon>Hexapoda</taxon>
        <taxon>Insecta</taxon>
        <taxon>Pterygota</taxon>
        <taxon>Neoptera</taxon>
        <taxon>Endopterygota</taxon>
        <taxon>Coleoptera</taxon>
        <taxon>Polyphaga</taxon>
        <taxon>Cucujiformia</taxon>
        <taxon>Coccinelloidea</taxon>
        <taxon>Coccinellidae</taxon>
        <taxon>Scymninae</taxon>
        <taxon>Scymnini</taxon>
        <taxon>Cryptolaemus</taxon>
    </lineage>
</organism>
<comment type="caution">
    <text evidence="1">The sequence shown here is derived from an EMBL/GenBank/DDBJ whole genome shotgun (WGS) entry which is preliminary data.</text>
</comment>
<name>A0ABD2N017_9CUCU</name>
<evidence type="ECO:0000313" key="2">
    <source>
        <dbReference type="Proteomes" id="UP001516400"/>
    </source>
</evidence>
<proteinExistence type="predicted"/>
<accession>A0ABD2N017</accession>
<reference evidence="1 2" key="1">
    <citation type="journal article" date="2021" name="BMC Biol.">
        <title>Horizontally acquired antibacterial genes associated with adaptive radiation of ladybird beetles.</title>
        <authorList>
            <person name="Li H.S."/>
            <person name="Tang X.F."/>
            <person name="Huang Y.H."/>
            <person name="Xu Z.Y."/>
            <person name="Chen M.L."/>
            <person name="Du X.Y."/>
            <person name="Qiu B.Y."/>
            <person name="Chen P.T."/>
            <person name="Zhang W."/>
            <person name="Slipinski A."/>
            <person name="Escalona H.E."/>
            <person name="Waterhouse R.M."/>
            <person name="Zwick A."/>
            <person name="Pang H."/>
        </authorList>
    </citation>
    <scope>NUCLEOTIDE SEQUENCE [LARGE SCALE GENOMIC DNA]</scope>
    <source>
        <strain evidence="1">SYSU2018</strain>
    </source>
</reference>
<keyword evidence="2" id="KW-1185">Reference proteome</keyword>
<gene>
    <name evidence="1" type="ORF">HHI36_022377</name>
</gene>
<evidence type="ECO:0000313" key="1">
    <source>
        <dbReference type="EMBL" id="KAL3271907.1"/>
    </source>
</evidence>
<sequence>MSELAVLDTIVGDVTTIKLAQATFSKQLDSCLEVIEAHKELISAHTSSIQTCSADIQSLKSDHAVLTTGFIDIKHCENKYIYLFMVDSRNIPDLQCTQASIKVDIARLEMNSKKAMAYELSEIIARVKRADNIIILNAPENVDAAADKSLVLDLISKIDAQAITSIVSIKCLGFRQTHPRPIKVEFHSAK</sequence>
<dbReference type="Proteomes" id="UP001516400">
    <property type="component" value="Unassembled WGS sequence"/>
</dbReference>